<feature type="binding site" evidence="12">
    <location>
        <position position="435"/>
    </location>
    <ligand>
        <name>Zn(2+)</name>
        <dbReference type="ChEBI" id="CHEBI:29105"/>
        <note>catalytic</note>
    </ligand>
</feature>
<feature type="active site" evidence="11">
    <location>
        <position position="436"/>
    </location>
</feature>
<protein>
    <recommendedName>
        <fullName evidence="13">Extracellular metalloproteinase</fullName>
        <ecNumber evidence="13">3.4.24.-</ecNumber>
    </recommendedName>
    <alternativeName>
        <fullName evidence="13">Fungalysin</fullName>
    </alternativeName>
</protein>
<feature type="domain" description="FTP" evidence="14">
    <location>
        <begin position="81"/>
        <end position="128"/>
    </location>
</feature>
<gene>
    <name evidence="15" type="ORF">SYNPS1DRAFT_24615</name>
</gene>
<evidence type="ECO:0000256" key="10">
    <source>
        <dbReference type="ARBA" id="ARBA00023145"/>
    </source>
</evidence>
<dbReference type="GO" id="GO:0006508">
    <property type="term" value="P:proteolysis"/>
    <property type="evidence" value="ECO:0007669"/>
    <property type="project" value="UniProtKB-KW"/>
</dbReference>
<accession>A0A4P9YVA3</accession>
<dbReference type="CDD" id="cd09596">
    <property type="entry name" value="M36"/>
    <property type="match status" value="1"/>
</dbReference>
<evidence type="ECO:0000256" key="12">
    <source>
        <dbReference type="PIRSR" id="PIRSR601842-2"/>
    </source>
</evidence>
<keyword evidence="8 12" id="KW-0862">Zinc</keyword>
<keyword evidence="9 13" id="KW-0482">Metalloprotease</keyword>
<dbReference type="InterPro" id="IPR027268">
    <property type="entry name" value="Peptidase_M4/M1_CTD_sf"/>
</dbReference>
<evidence type="ECO:0000256" key="1">
    <source>
        <dbReference type="ARBA" id="ARBA00004613"/>
    </source>
</evidence>
<dbReference type="InterPro" id="IPR050371">
    <property type="entry name" value="Fungal_virulence_M36"/>
</dbReference>
<evidence type="ECO:0000313" key="16">
    <source>
        <dbReference type="Proteomes" id="UP000278143"/>
    </source>
</evidence>
<keyword evidence="4 13" id="KW-0645">Protease</keyword>
<evidence type="ECO:0000256" key="4">
    <source>
        <dbReference type="ARBA" id="ARBA00022670"/>
    </source>
</evidence>
<feature type="chain" id="PRO_5020953063" description="Extracellular metalloproteinase" evidence="13">
    <location>
        <begin position="25"/>
        <end position="637"/>
    </location>
</feature>
<dbReference type="InterPro" id="IPR001842">
    <property type="entry name" value="Peptidase_M36"/>
</dbReference>
<proteinExistence type="inferred from homology"/>
<dbReference type="Proteomes" id="UP000278143">
    <property type="component" value="Unassembled WGS sequence"/>
</dbReference>
<evidence type="ECO:0000256" key="9">
    <source>
        <dbReference type="ARBA" id="ARBA00023049"/>
    </source>
</evidence>
<dbReference type="GO" id="GO:0005615">
    <property type="term" value="C:extracellular space"/>
    <property type="evidence" value="ECO:0007669"/>
    <property type="project" value="InterPro"/>
</dbReference>
<dbReference type="Pfam" id="PF02128">
    <property type="entry name" value="Peptidase_M36"/>
    <property type="match status" value="1"/>
</dbReference>
<evidence type="ECO:0000256" key="2">
    <source>
        <dbReference type="ARBA" id="ARBA00006006"/>
    </source>
</evidence>
<sequence>MLPNIDRILWVVALISAAAWLTAAERLRVEPIQPGPLAKYEVASLSPTLAQQGTQFTEAGNPQKIGEAFAGRVLSVKQGDYAVKNAYITHSTGVTHIYLKQRFQGIEVANGDMAVHVDSNGHIIAYSDGFYRGTDVSKRQLWSNSMKPQYVAPGVAFKALADYIGKPVDTASIVAVPQVGGEGDGAGDGDNEQYTLEGIPYALESVVVRRAYIHTKDDELQAVWDFRINLGDNYFNAHVSANGARVLALNDWVADAAYNVVKVGDADPMSDRRTLVVDPADATASPNGWHDLLGMQTTTTTGNNVDAEVPASVGTSSVRPTSANRVFDYALDLTKEPSAYQPAAVTNLFYMNNIMHDISYHYGFDEPAGNFQERNYGNGGRGGDYVRAHAQSPAGVNNADFLTPPDGQRPRMRMYIWTRTRPSRDSDFSNDIIAHEYTHGISNRLTGGPANVNCLGGGEAGGMGEGWGDFFAVWLRLKSTDTHRKTITIGTYVTVSNLRRYPYSTRKFVNPTTYGLINDPQWREVHSIGEIWANILYQLYWNLTDKLGYTNDKYSVDKSMGNTLTLKLVMDGMKLQPCNPTFVSARNAILQAEQQITRGQHRCAIWSAFAFRGVGVGAFTDGRGNVREDFSVPADCS</sequence>
<evidence type="ECO:0000256" key="13">
    <source>
        <dbReference type="RuleBase" id="RU364017"/>
    </source>
</evidence>
<dbReference type="Gene3D" id="3.10.170.10">
    <property type="match status" value="1"/>
</dbReference>
<keyword evidence="7 13" id="KW-0378">Hydrolase</keyword>
<dbReference type="AlphaFoldDB" id="A0A4P9YVA3"/>
<comment type="subcellular location">
    <subcellularLocation>
        <location evidence="1 13">Secreted</location>
    </subcellularLocation>
</comment>
<name>A0A4P9YVA3_9FUNG</name>
<dbReference type="InterPro" id="IPR011096">
    <property type="entry name" value="FTP_domain"/>
</dbReference>
<evidence type="ECO:0000259" key="14">
    <source>
        <dbReference type="Pfam" id="PF07504"/>
    </source>
</evidence>
<feature type="binding site" evidence="12">
    <location>
        <position position="465"/>
    </location>
    <ligand>
        <name>Zn(2+)</name>
        <dbReference type="ChEBI" id="CHEBI:29105"/>
        <note>catalytic</note>
    </ligand>
</feature>
<dbReference type="GO" id="GO:0004222">
    <property type="term" value="F:metalloendopeptidase activity"/>
    <property type="evidence" value="ECO:0007669"/>
    <property type="project" value="InterPro"/>
</dbReference>
<comment type="cofactor">
    <cofactor evidence="12">
        <name>Zn(2+)</name>
        <dbReference type="ChEBI" id="CHEBI:29105"/>
    </cofactor>
    <text evidence="12">Binds 1 zinc ion per subunit.</text>
</comment>
<comment type="similarity">
    <text evidence="2 13">Belongs to the peptidase M36 family.</text>
</comment>
<dbReference type="GO" id="GO:0008270">
    <property type="term" value="F:zinc ion binding"/>
    <property type="evidence" value="ECO:0007669"/>
    <property type="project" value="InterPro"/>
</dbReference>
<evidence type="ECO:0000256" key="6">
    <source>
        <dbReference type="ARBA" id="ARBA00022729"/>
    </source>
</evidence>
<evidence type="ECO:0000256" key="3">
    <source>
        <dbReference type="ARBA" id="ARBA00022525"/>
    </source>
</evidence>
<dbReference type="PRINTS" id="PR00999">
    <property type="entry name" value="FUNGALYSIN"/>
</dbReference>
<keyword evidence="5 12" id="KW-0479">Metal-binding</keyword>
<evidence type="ECO:0000256" key="11">
    <source>
        <dbReference type="PIRSR" id="PIRSR601842-1"/>
    </source>
</evidence>
<reference evidence="16" key="1">
    <citation type="journal article" date="2018" name="Nat. Microbiol.">
        <title>Leveraging single-cell genomics to expand the fungal tree of life.</title>
        <authorList>
            <person name="Ahrendt S.R."/>
            <person name="Quandt C.A."/>
            <person name="Ciobanu D."/>
            <person name="Clum A."/>
            <person name="Salamov A."/>
            <person name="Andreopoulos B."/>
            <person name="Cheng J.F."/>
            <person name="Woyke T."/>
            <person name="Pelin A."/>
            <person name="Henrissat B."/>
            <person name="Reynolds N.K."/>
            <person name="Benny G.L."/>
            <person name="Smith M.E."/>
            <person name="James T.Y."/>
            <person name="Grigoriev I.V."/>
        </authorList>
    </citation>
    <scope>NUCLEOTIDE SEQUENCE [LARGE SCALE GENOMIC DNA]</scope>
    <source>
        <strain evidence="16">Benny S71-1</strain>
    </source>
</reference>
<dbReference type="PANTHER" id="PTHR33478:SF1">
    <property type="entry name" value="EXTRACELLULAR METALLOPROTEINASE MEP"/>
    <property type="match status" value="1"/>
</dbReference>
<keyword evidence="10 13" id="KW-0865">Zymogen</keyword>
<dbReference type="Pfam" id="PF07504">
    <property type="entry name" value="FTP"/>
    <property type="match status" value="1"/>
</dbReference>
<evidence type="ECO:0000256" key="8">
    <source>
        <dbReference type="ARBA" id="ARBA00022833"/>
    </source>
</evidence>
<feature type="binding site" evidence="12">
    <location>
        <position position="255"/>
    </location>
    <ligand>
        <name>Zn(2+)</name>
        <dbReference type="ChEBI" id="CHEBI:29105"/>
        <note>catalytic</note>
    </ligand>
</feature>
<evidence type="ECO:0000256" key="5">
    <source>
        <dbReference type="ARBA" id="ARBA00022723"/>
    </source>
</evidence>
<feature type="binding site" evidence="12">
    <location>
        <position position="439"/>
    </location>
    <ligand>
        <name>Zn(2+)</name>
        <dbReference type="ChEBI" id="CHEBI:29105"/>
        <note>catalytic</note>
    </ligand>
</feature>
<evidence type="ECO:0000313" key="15">
    <source>
        <dbReference type="EMBL" id="RKP23342.1"/>
    </source>
</evidence>
<keyword evidence="6 13" id="KW-0732">Signal</keyword>
<dbReference type="EMBL" id="KZ991067">
    <property type="protein sequence ID" value="RKP23342.1"/>
    <property type="molecule type" value="Genomic_DNA"/>
</dbReference>
<feature type="signal peptide" evidence="13">
    <location>
        <begin position="1"/>
        <end position="24"/>
    </location>
</feature>
<keyword evidence="16" id="KW-1185">Reference proteome</keyword>
<dbReference type="OrthoDB" id="3227768at2759"/>
<keyword evidence="3 13" id="KW-0964">Secreted</keyword>
<dbReference type="PANTHER" id="PTHR33478">
    <property type="entry name" value="EXTRACELLULAR METALLOPROTEINASE MEP"/>
    <property type="match status" value="1"/>
</dbReference>
<organism evidence="15 16">
    <name type="scientific">Syncephalis pseudoplumigaleata</name>
    <dbReference type="NCBI Taxonomy" id="1712513"/>
    <lineage>
        <taxon>Eukaryota</taxon>
        <taxon>Fungi</taxon>
        <taxon>Fungi incertae sedis</taxon>
        <taxon>Zoopagomycota</taxon>
        <taxon>Zoopagomycotina</taxon>
        <taxon>Zoopagomycetes</taxon>
        <taxon>Zoopagales</taxon>
        <taxon>Piptocephalidaceae</taxon>
        <taxon>Syncephalis</taxon>
    </lineage>
</organism>
<dbReference type="SUPFAM" id="SSF55486">
    <property type="entry name" value="Metalloproteases ('zincins'), catalytic domain"/>
    <property type="match status" value="1"/>
</dbReference>
<evidence type="ECO:0000256" key="7">
    <source>
        <dbReference type="ARBA" id="ARBA00022801"/>
    </source>
</evidence>
<dbReference type="EC" id="3.4.24.-" evidence="13"/>
<dbReference type="Gene3D" id="1.10.390.10">
    <property type="entry name" value="Neutral Protease Domain 2"/>
    <property type="match status" value="1"/>
</dbReference>